<keyword evidence="2" id="KW-0813">Transport</keyword>
<feature type="transmembrane region" description="Helical" evidence="8">
    <location>
        <begin position="95"/>
        <end position="115"/>
    </location>
</feature>
<keyword evidence="6 8" id="KW-0472">Membrane</keyword>
<organism evidence="9 10">
    <name type="scientific">Heterorhabditis bacteriophora</name>
    <name type="common">Entomopathogenic nematode worm</name>
    <dbReference type="NCBI Taxonomy" id="37862"/>
    <lineage>
        <taxon>Eukaryota</taxon>
        <taxon>Metazoa</taxon>
        <taxon>Ecdysozoa</taxon>
        <taxon>Nematoda</taxon>
        <taxon>Chromadorea</taxon>
        <taxon>Rhabditida</taxon>
        <taxon>Rhabditina</taxon>
        <taxon>Rhabditomorpha</taxon>
        <taxon>Strongyloidea</taxon>
        <taxon>Heterorhabditidae</taxon>
        <taxon>Heterorhabditis</taxon>
    </lineage>
</organism>
<accession>A0A1I7XTL3</accession>
<dbReference type="GO" id="GO:0043005">
    <property type="term" value="C:neuron projection"/>
    <property type="evidence" value="ECO:0007669"/>
    <property type="project" value="TreeGrafter"/>
</dbReference>
<dbReference type="WBParaSite" id="Hba_21155">
    <property type="protein sequence ID" value="Hba_21155"/>
    <property type="gene ID" value="Hba_21155"/>
</dbReference>
<feature type="binding site" evidence="7">
    <location>
        <position position="146"/>
    </location>
    <ligand>
        <name>Na(+)</name>
        <dbReference type="ChEBI" id="CHEBI:29101"/>
        <label>1</label>
    </ligand>
</feature>
<evidence type="ECO:0000256" key="7">
    <source>
        <dbReference type="PIRSR" id="PIRSR600175-1"/>
    </source>
</evidence>
<sequence length="268" mass="29955">MGSSKLNDVTAKIFEKSSINCTESGSPNSFNISSFVLPAEEYFNHHLLQLSSGIEETGDFNWGNFIGLVIIWTLTALCLIKGVKWIGRISYITATLPYLIIGILFVRGVTLDGAINGLNFYLFKPNFEKLWIFETWIAAATQMCFSLSIGFGGLLSLASYNKRNHNFYRDALIVIFCDSFMSIFGGCAVFSIMGFLSKHTGRDVTELIEGGLTQGFVTALVDQMPFLLPRQWIVVTSVCFVSFIAGLSMCTQVTERLLNYLFHQKIMF</sequence>
<dbReference type="SUPFAM" id="SSF161070">
    <property type="entry name" value="SNF-like"/>
    <property type="match status" value="1"/>
</dbReference>
<dbReference type="GO" id="GO:0005332">
    <property type="term" value="F:gamma-aminobutyric acid:sodium:chloride symporter activity"/>
    <property type="evidence" value="ECO:0007669"/>
    <property type="project" value="TreeGrafter"/>
</dbReference>
<evidence type="ECO:0000256" key="8">
    <source>
        <dbReference type="SAM" id="Phobius"/>
    </source>
</evidence>
<dbReference type="InterPro" id="IPR000175">
    <property type="entry name" value="Na/ntran_symport"/>
</dbReference>
<evidence type="ECO:0000256" key="1">
    <source>
        <dbReference type="ARBA" id="ARBA00004141"/>
    </source>
</evidence>
<reference evidence="10" key="1">
    <citation type="submission" date="2016-11" db="UniProtKB">
        <authorList>
            <consortium name="WormBaseParasite"/>
        </authorList>
    </citation>
    <scope>IDENTIFICATION</scope>
</reference>
<keyword evidence="7" id="KW-0479">Metal-binding</keyword>
<dbReference type="InterPro" id="IPR037272">
    <property type="entry name" value="SNS_sf"/>
</dbReference>
<keyword evidence="7" id="KW-0915">Sodium</keyword>
<dbReference type="PANTHER" id="PTHR11616">
    <property type="entry name" value="SODIUM/CHLORIDE DEPENDENT TRANSPORTER"/>
    <property type="match status" value="1"/>
</dbReference>
<keyword evidence="5 8" id="KW-1133">Transmembrane helix</keyword>
<dbReference type="Pfam" id="PF00209">
    <property type="entry name" value="SNF"/>
    <property type="match status" value="1"/>
</dbReference>
<proteinExistence type="predicted"/>
<dbReference type="PRINTS" id="PR00176">
    <property type="entry name" value="NANEUSMPORT"/>
</dbReference>
<evidence type="ECO:0000256" key="5">
    <source>
        <dbReference type="ARBA" id="ARBA00022989"/>
    </source>
</evidence>
<dbReference type="Proteomes" id="UP000095283">
    <property type="component" value="Unplaced"/>
</dbReference>
<protein>
    <submittedName>
        <fullName evidence="10">Sodium-dependent neutral amino acid transporter SLC6A17</fullName>
    </submittedName>
</protein>
<dbReference type="AlphaFoldDB" id="A0A1I7XTL3"/>
<evidence type="ECO:0000256" key="6">
    <source>
        <dbReference type="ARBA" id="ARBA00023136"/>
    </source>
</evidence>
<evidence type="ECO:0000256" key="4">
    <source>
        <dbReference type="ARBA" id="ARBA00022847"/>
    </source>
</evidence>
<keyword evidence="4" id="KW-0769">Symport</keyword>
<comment type="subcellular location">
    <subcellularLocation>
        <location evidence="1">Membrane</location>
        <topology evidence="1">Multi-pass membrane protein</topology>
    </subcellularLocation>
</comment>
<feature type="transmembrane region" description="Helical" evidence="8">
    <location>
        <begin position="232"/>
        <end position="250"/>
    </location>
</feature>
<dbReference type="PANTHER" id="PTHR11616:SF326">
    <property type="entry name" value="SODIUM-DEPENDENT TRANSPORTER SNF-5"/>
    <property type="match status" value="1"/>
</dbReference>
<evidence type="ECO:0000256" key="2">
    <source>
        <dbReference type="ARBA" id="ARBA00022448"/>
    </source>
</evidence>
<dbReference type="PROSITE" id="PS50267">
    <property type="entry name" value="NA_NEUROTRAN_SYMP_3"/>
    <property type="match status" value="1"/>
</dbReference>
<dbReference type="GO" id="GO:0046872">
    <property type="term" value="F:metal ion binding"/>
    <property type="evidence" value="ECO:0007669"/>
    <property type="project" value="UniProtKB-KW"/>
</dbReference>
<keyword evidence="9" id="KW-1185">Reference proteome</keyword>
<feature type="transmembrane region" description="Helical" evidence="8">
    <location>
        <begin position="62"/>
        <end position="83"/>
    </location>
</feature>
<evidence type="ECO:0000313" key="10">
    <source>
        <dbReference type="WBParaSite" id="Hba_21155"/>
    </source>
</evidence>
<keyword evidence="3 8" id="KW-0812">Transmembrane</keyword>
<evidence type="ECO:0000256" key="3">
    <source>
        <dbReference type="ARBA" id="ARBA00022692"/>
    </source>
</evidence>
<dbReference type="GO" id="GO:0005886">
    <property type="term" value="C:plasma membrane"/>
    <property type="evidence" value="ECO:0007669"/>
    <property type="project" value="TreeGrafter"/>
</dbReference>
<feature type="transmembrane region" description="Helical" evidence="8">
    <location>
        <begin position="172"/>
        <end position="196"/>
    </location>
</feature>
<evidence type="ECO:0000313" key="9">
    <source>
        <dbReference type="Proteomes" id="UP000095283"/>
    </source>
</evidence>
<name>A0A1I7XTL3_HETBA</name>
<feature type="transmembrane region" description="Helical" evidence="8">
    <location>
        <begin position="135"/>
        <end position="160"/>
    </location>
</feature>